<keyword evidence="4" id="KW-0233">DNA recombination</keyword>
<dbReference type="Gene3D" id="1.10.150.130">
    <property type="match status" value="1"/>
</dbReference>
<dbReference type="InterPro" id="IPR013762">
    <property type="entry name" value="Integrase-like_cat_sf"/>
</dbReference>
<comment type="caution">
    <text evidence="8">The sequence shown here is derived from an EMBL/GenBank/DDBJ whole genome shotgun (WGS) entry which is preliminary data.</text>
</comment>
<feature type="domain" description="Tyr recombinase" evidence="6">
    <location>
        <begin position="164"/>
        <end position="344"/>
    </location>
</feature>
<keyword evidence="2" id="KW-0229">DNA integration</keyword>
<keyword evidence="3 5" id="KW-0238">DNA-binding</keyword>
<evidence type="ECO:0000256" key="1">
    <source>
        <dbReference type="ARBA" id="ARBA00008857"/>
    </source>
</evidence>
<dbReference type="GO" id="GO:0003677">
    <property type="term" value="F:DNA binding"/>
    <property type="evidence" value="ECO:0007669"/>
    <property type="project" value="UniProtKB-UniRule"/>
</dbReference>
<gene>
    <name evidence="8" type="ORF">DOZ80_13995</name>
</gene>
<evidence type="ECO:0000256" key="5">
    <source>
        <dbReference type="PROSITE-ProRule" id="PRU01248"/>
    </source>
</evidence>
<dbReference type="PROSITE" id="PS51898">
    <property type="entry name" value="TYR_RECOMBINASE"/>
    <property type="match status" value="1"/>
</dbReference>
<dbReference type="GO" id="GO:0015074">
    <property type="term" value="P:DNA integration"/>
    <property type="evidence" value="ECO:0007669"/>
    <property type="project" value="UniProtKB-KW"/>
</dbReference>
<accession>A0A327N4M4</accession>
<dbReference type="GO" id="GO:0006310">
    <property type="term" value="P:DNA recombination"/>
    <property type="evidence" value="ECO:0007669"/>
    <property type="project" value="UniProtKB-KW"/>
</dbReference>
<dbReference type="PANTHER" id="PTHR30349:SF41">
    <property type="entry name" value="INTEGRASE_RECOMBINASE PROTEIN MJ0367-RELATED"/>
    <property type="match status" value="1"/>
</dbReference>
<protein>
    <submittedName>
        <fullName evidence="8">Integrase</fullName>
    </submittedName>
</protein>
<dbReference type="AlphaFoldDB" id="A0A327N4M4"/>
<proteinExistence type="inferred from homology"/>
<sequence>MGRKPSKPDSIARLRKRTQRSGKVYYYYDTGSKPRREIPLGSDYGLAILEYAKLEKSRVSVALVRTVLTFEYVANLYMEEVVPTKAPATQRDNARELKQLLVFFNDPPAPLEAIEPLHVRQYLRYRSKTAPVRANREKALLSSIWNFARQSGYTALANPCSGVKGNKELGRDIYVEDELLLRVYERAGQPLRDALDLFYLTAQRIADTLKMDERDIRDGQLAVQQGKTSVKRRIEIVGELKVVIDRILARKAGYKIRSTRLVVMENGQPMTTSMLRKRFDDAREAAGIEKADFQMRDLRAKAATDKEESTGNIRAARDQLGHTTVGMTEHYIRMRKGMKVTPTK</sequence>
<evidence type="ECO:0000313" key="8">
    <source>
        <dbReference type="EMBL" id="RAI69266.1"/>
    </source>
</evidence>
<dbReference type="EMBL" id="QLIN01000005">
    <property type="protein sequence ID" value="RAI69266.1"/>
    <property type="molecule type" value="Genomic_DNA"/>
</dbReference>
<dbReference type="InterPro" id="IPR010998">
    <property type="entry name" value="Integrase_recombinase_N"/>
</dbReference>
<dbReference type="SUPFAM" id="SSF56349">
    <property type="entry name" value="DNA breaking-rejoining enzymes"/>
    <property type="match status" value="1"/>
</dbReference>
<evidence type="ECO:0000259" key="6">
    <source>
        <dbReference type="PROSITE" id="PS51898"/>
    </source>
</evidence>
<dbReference type="Proteomes" id="UP000249493">
    <property type="component" value="Unassembled WGS sequence"/>
</dbReference>
<evidence type="ECO:0000313" key="9">
    <source>
        <dbReference type="Proteomes" id="UP000249493"/>
    </source>
</evidence>
<evidence type="ECO:0000256" key="2">
    <source>
        <dbReference type="ARBA" id="ARBA00022908"/>
    </source>
</evidence>
<organism evidence="8 9">
    <name type="scientific">Pseudomonas fluorescens</name>
    <dbReference type="NCBI Taxonomy" id="294"/>
    <lineage>
        <taxon>Bacteria</taxon>
        <taxon>Pseudomonadati</taxon>
        <taxon>Pseudomonadota</taxon>
        <taxon>Gammaproteobacteria</taxon>
        <taxon>Pseudomonadales</taxon>
        <taxon>Pseudomonadaceae</taxon>
        <taxon>Pseudomonas</taxon>
    </lineage>
</organism>
<name>A0A327N4M4_PSEFL</name>
<dbReference type="InterPro" id="IPR011010">
    <property type="entry name" value="DNA_brk_join_enz"/>
</dbReference>
<evidence type="ECO:0000256" key="4">
    <source>
        <dbReference type="ARBA" id="ARBA00023172"/>
    </source>
</evidence>
<evidence type="ECO:0000259" key="7">
    <source>
        <dbReference type="PROSITE" id="PS51900"/>
    </source>
</evidence>
<dbReference type="PROSITE" id="PS51900">
    <property type="entry name" value="CB"/>
    <property type="match status" value="1"/>
</dbReference>
<reference evidence="8 9" key="1">
    <citation type="submission" date="2018-06" db="EMBL/GenBank/DDBJ databases">
        <authorList>
            <person name="Zhirakovskaya E."/>
        </authorList>
    </citation>
    <scope>NUCLEOTIDE SEQUENCE [LARGE SCALE GENOMIC DNA]</scope>
    <source>
        <strain evidence="8 9">LY3</strain>
    </source>
</reference>
<dbReference type="InterPro" id="IPR050090">
    <property type="entry name" value="Tyrosine_recombinase_XerCD"/>
</dbReference>
<feature type="domain" description="Core-binding (CB)" evidence="7">
    <location>
        <begin position="68"/>
        <end position="149"/>
    </location>
</feature>
<evidence type="ECO:0000256" key="3">
    <source>
        <dbReference type="ARBA" id="ARBA00023125"/>
    </source>
</evidence>
<dbReference type="PANTHER" id="PTHR30349">
    <property type="entry name" value="PHAGE INTEGRASE-RELATED"/>
    <property type="match status" value="1"/>
</dbReference>
<dbReference type="Gene3D" id="1.10.443.10">
    <property type="entry name" value="Intergrase catalytic core"/>
    <property type="match status" value="1"/>
</dbReference>
<dbReference type="RefSeq" id="WP_111283499.1">
    <property type="nucleotide sequence ID" value="NZ_QLIN01000005.1"/>
</dbReference>
<dbReference type="InterPro" id="IPR002104">
    <property type="entry name" value="Integrase_catalytic"/>
</dbReference>
<comment type="similarity">
    <text evidence="1">Belongs to the 'phage' integrase family.</text>
</comment>
<dbReference type="Pfam" id="PF00589">
    <property type="entry name" value="Phage_integrase"/>
    <property type="match status" value="1"/>
</dbReference>
<dbReference type="InterPro" id="IPR044068">
    <property type="entry name" value="CB"/>
</dbReference>